<organism evidence="1 2">
    <name type="scientific">Aphanomyces euteiches</name>
    <dbReference type="NCBI Taxonomy" id="100861"/>
    <lineage>
        <taxon>Eukaryota</taxon>
        <taxon>Sar</taxon>
        <taxon>Stramenopiles</taxon>
        <taxon>Oomycota</taxon>
        <taxon>Saprolegniomycetes</taxon>
        <taxon>Saprolegniales</taxon>
        <taxon>Verrucalvaceae</taxon>
        <taxon>Aphanomyces</taxon>
    </lineage>
</organism>
<keyword evidence="2" id="KW-1185">Reference proteome</keyword>
<dbReference type="PANTHER" id="PTHR31239:SF2">
    <property type="entry name" value="NICOLIN-1"/>
    <property type="match status" value="1"/>
</dbReference>
<reference evidence="1 2" key="1">
    <citation type="submission" date="2019-07" db="EMBL/GenBank/DDBJ databases">
        <title>Genomics analysis of Aphanomyces spp. identifies a new class of oomycete effector associated with host adaptation.</title>
        <authorList>
            <person name="Gaulin E."/>
        </authorList>
    </citation>
    <scope>NUCLEOTIDE SEQUENCE [LARGE SCALE GENOMIC DNA]</scope>
    <source>
        <strain evidence="1 2">ATCC 201684</strain>
    </source>
</reference>
<comment type="caution">
    <text evidence="1">The sequence shown here is derived from an EMBL/GenBank/DDBJ whole genome shotgun (WGS) entry which is preliminary data.</text>
</comment>
<dbReference type="GO" id="GO:0005654">
    <property type="term" value="C:nucleoplasm"/>
    <property type="evidence" value="ECO:0007669"/>
    <property type="project" value="TreeGrafter"/>
</dbReference>
<dbReference type="VEuPathDB" id="FungiDB:AeMF1_011169"/>
<evidence type="ECO:0000313" key="1">
    <source>
        <dbReference type="EMBL" id="KAF0737269.1"/>
    </source>
</evidence>
<proteinExistence type="predicted"/>
<sequence length="201" mass="22978">MLKEFTKLVVSKVEDANHEGASQSEDKPPGQHTHRIEVIFRSPPSNLSHITFQNYYVASLRIDQVINGRSDVILEKRSLMDDAHHEDDAQNWHIIKREELGSHFDSTSVEKLIFYLTQPSPLWEKWELRTLKVFETSEAIEVVPKALLAEKATTESSMHMYRKYTVNTSGVALDSKDISGHATRFMSLLALLQSKVTKEVK</sequence>
<evidence type="ECO:0000313" key="2">
    <source>
        <dbReference type="Proteomes" id="UP000481153"/>
    </source>
</evidence>
<protein>
    <submittedName>
        <fullName evidence="1">Uncharacterized protein</fullName>
    </submittedName>
</protein>
<gene>
    <name evidence="1" type="ORF">Ae201684_006443</name>
</gene>
<dbReference type="EMBL" id="VJMJ01000084">
    <property type="protein sequence ID" value="KAF0737269.1"/>
    <property type="molecule type" value="Genomic_DNA"/>
</dbReference>
<name>A0A6G0XAT5_9STRA</name>
<dbReference type="Proteomes" id="UP000481153">
    <property type="component" value="Unassembled WGS sequence"/>
</dbReference>
<accession>A0A6G0XAT5</accession>
<dbReference type="AlphaFoldDB" id="A0A6G0XAT5"/>
<dbReference type="InterPro" id="IPR040235">
    <property type="entry name" value="Nicolin-1"/>
</dbReference>
<dbReference type="PANTHER" id="PTHR31239">
    <property type="entry name" value="NICOLIN 1"/>
    <property type="match status" value="1"/>
</dbReference>